<evidence type="ECO:0000313" key="3">
    <source>
        <dbReference type="EMBL" id="MDB6175958.1"/>
    </source>
</evidence>
<dbReference type="InterPro" id="IPR017927">
    <property type="entry name" value="FAD-bd_FR_type"/>
</dbReference>
<dbReference type="RefSeq" id="WP_271887093.1">
    <property type="nucleotide sequence ID" value="NZ_JAQBIE010000001.1"/>
</dbReference>
<protein>
    <submittedName>
        <fullName evidence="3">Siderophore-interacting protein</fullName>
    </submittedName>
</protein>
<dbReference type="EMBL" id="JAQBIE010000001">
    <property type="protein sequence ID" value="MDB6175958.1"/>
    <property type="molecule type" value="Genomic_DNA"/>
</dbReference>
<dbReference type="InterPro" id="IPR039374">
    <property type="entry name" value="SIP_fam"/>
</dbReference>
<evidence type="ECO:0000256" key="1">
    <source>
        <dbReference type="ARBA" id="ARBA00035644"/>
    </source>
</evidence>
<evidence type="ECO:0000313" key="4">
    <source>
        <dbReference type="Proteomes" id="UP001165641"/>
    </source>
</evidence>
<dbReference type="Gene3D" id="2.40.30.10">
    <property type="entry name" value="Translation factors"/>
    <property type="match status" value="1"/>
</dbReference>
<dbReference type="InterPro" id="IPR039261">
    <property type="entry name" value="FNR_nucleotide-bd"/>
</dbReference>
<organism evidence="3 4">
    <name type="scientific">Paracoccus onchidii</name>
    <dbReference type="NCBI Taxonomy" id="3017813"/>
    <lineage>
        <taxon>Bacteria</taxon>
        <taxon>Pseudomonadati</taxon>
        <taxon>Pseudomonadota</taxon>
        <taxon>Alphaproteobacteria</taxon>
        <taxon>Rhodobacterales</taxon>
        <taxon>Paracoccaceae</taxon>
        <taxon>Paracoccus</taxon>
    </lineage>
</organism>
<dbReference type="InterPro" id="IPR013113">
    <property type="entry name" value="SIP_FAD-bd"/>
</dbReference>
<dbReference type="PROSITE" id="PS51384">
    <property type="entry name" value="FAD_FR"/>
    <property type="match status" value="1"/>
</dbReference>
<proteinExistence type="inferred from homology"/>
<dbReference type="PANTHER" id="PTHR30157:SF0">
    <property type="entry name" value="NADPH-DEPENDENT FERRIC-CHELATE REDUCTASE"/>
    <property type="match status" value="1"/>
</dbReference>
<dbReference type="SUPFAM" id="SSF63380">
    <property type="entry name" value="Riboflavin synthase domain-like"/>
    <property type="match status" value="1"/>
</dbReference>
<dbReference type="Pfam" id="PF04954">
    <property type="entry name" value="SIP"/>
    <property type="match status" value="1"/>
</dbReference>
<sequence length="323" mass="35272">MSHLRTYRSTGTVCRPAGAAVAALKARAAAWDVPLTETGDYLSISVWGCELRLTPQPDSMTIDLAAPEQRLIGNLRDNASELFAEIGLDITWDHVNTGELAPGLSLMRVQDVSHISRNFIRVRLTGSDAARFAHGGYHFRLLLPAPGRQPIWPRVASSGRVRWPDGEDALHRPVFTVSDLGPDWVEFDIFRHANSPTMDWVLKEPIGETVGIMGPGGGGCPDGDRLHLFGDQTALPAMTRILAESRGDVTAHIACAPHDLTGLSGDPRVSCTDDLIGRLSDAHFAKDEFVWFAAHADLARAARRHLLDAGLTKRDFLVASYWS</sequence>
<comment type="caution">
    <text evidence="3">The sequence shown here is derived from an EMBL/GenBank/DDBJ whole genome shotgun (WGS) entry which is preliminary data.</text>
</comment>
<dbReference type="Gene3D" id="3.40.50.80">
    <property type="entry name" value="Nucleotide-binding domain of ferredoxin-NADP reductase (FNR) module"/>
    <property type="match status" value="1"/>
</dbReference>
<dbReference type="InterPro" id="IPR007037">
    <property type="entry name" value="SIP_rossman_dom"/>
</dbReference>
<name>A0ABT4ZAH0_9RHOB</name>
<feature type="domain" description="FAD-binding FR-type" evidence="2">
    <location>
        <begin position="102"/>
        <end position="222"/>
    </location>
</feature>
<dbReference type="Pfam" id="PF08021">
    <property type="entry name" value="FAD_binding_9"/>
    <property type="match status" value="1"/>
</dbReference>
<gene>
    <name evidence="3" type="ORF">PAF17_00365</name>
</gene>
<keyword evidence="4" id="KW-1185">Reference proteome</keyword>
<reference evidence="3" key="1">
    <citation type="submission" date="2022-12" db="EMBL/GenBank/DDBJ databases">
        <title>Paracoccus onchidii sp. nov., isolated from a marine invertebrate from the South China Sea.</title>
        <authorList>
            <person name="Xu S."/>
            <person name="Liu Z."/>
            <person name="Xu Y."/>
        </authorList>
    </citation>
    <scope>NUCLEOTIDE SEQUENCE</scope>
    <source>
        <strain evidence="3">Z330</strain>
    </source>
</reference>
<comment type="similarity">
    <text evidence="1">Belongs to the SIP oxidoreductase family.</text>
</comment>
<accession>A0ABT4ZAH0</accession>
<dbReference type="PANTHER" id="PTHR30157">
    <property type="entry name" value="FERRIC REDUCTASE, NADPH-DEPENDENT"/>
    <property type="match status" value="1"/>
</dbReference>
<dbReference type="Proteomes" id="UP001165641">
    <property type="component" value="Unassembled WGS sequence"/>
</dbReference>
<evidence type="ECO:0000259" key="2">
    <source>
        <dbReference type="PROSITE" id="PS51384"/>
    </source>
</evidence>
<dbReference type="CDD" id="cd06193">
    <property type="entry name" value="siderophore_interacting"/>
    <property type="match status" value="1"/>
</dbReference>
<dbReference type="InterPro" id="IPR017938">
    <property type="entry name" value="Riboflavin_synthase-like_b-brl"/>
</dbReference>